<dbReference type="Pfam" id="PF00797">
    <property type="entry name" value="Acetyltransf_2"/>
    <property type="match status" value="1"/>
</dbReference>
<sequence>MSFIDAYCRRLRIDERPIEPTIETLQLLTERHLQYIPFENISMHLADEKAPVVLEREKLLHKILIQQRGGCCLELNGAYGILLQELGYRVQFVSCWVYAGAERGHASKKAKFRVQQTHFVLLVQPPKDTKKFLVDVGLGEPPCHPLPYILNQKTTTPDGMQSRIAEDPRGSWKDGSGRERKCHILEWFNNNAWEPRLQWDAHDAVLDTNLFDASSSLLRYQYVVPILTHPKSTFSRKLIVCLLNRDEKLTLSGWTLKRTSPRFGNSIITTKSVESQNDLRKILRLSDLTVNRSNEHHAGKIWDHL</sequence>
<protein>
    <submittedName>
        <fullName evidence="2">Arylamine N-acetyltransferase</fullName>
        <ecNumber evidence="2">2.3.1.5</ecNumber>
    </submittedName>
</protein>
<keyword evidence="2" id="KW-0012">Acyltransferase</keyword>
<accession>A0A1Z5J661</accession>
<evidence type="ECO:0000313" key="3">
    <source>
        <dbReference type="Proteomes" id="UP000198406"/>
    </source>
</evidence>
<evidence type="ECO:0000313" key="2">
    <source>
        <dbReference type="EMBL" id="GAX09419.1"/>
    </source>
</evidence>
<proteinExistence type="inferred from homology"/>
<dbReference type="Gene3D" id="3.30.2140.20">
    <property type="match status" value="1"/>
</dbReference>
<dbReference type="Proteomes" id="UP000198406">
    <property type="component" value="Unassembled WGS sequence"/>
</dbReference>
<comment type="similarity">
    <text evidence="1">Belongs to the arylamine N-acetyltransferase family.</text>
</comment>
<dbReference type="InterPro" id="IPR001447">
    <property type="entry name" value="Arylamine_N-AcTrfase"/>
</dbReference>
<dbReference type="OrthoDB" id="10260017at2759"/>
<evidence type="ECO:0000256" key="1">
    <source>
        <dbReference type="ARBA" id="ARBA00006547"/>
    </source>
</evidence>
<dbReference type="InterPro" id="IPR038765">
    <property type="entry name" value="Papain-like_cys_pep_sf"/>
</dbReference>
<dbReference type="EMBL" id="BDSP01000007">
    <property type="protein sequence ID" value="GAX09419.1"/>
    <property type="molecule type" value="Genomic_DNA"/>
</dbReference>
<reference evidence="2 3" key="1">
    <citation type="journal article" date="2015" name="Plant Cell">
        <title>Oil accumulation by the oleaginous diatom Fistulifera solaris as revealed by the genome and transcriptome.</title>
        <authorList>
            <person name="Tanaka T."/>
            <person name="Maeda Y."/>
            <person name="Veluchamy A."/>
            <person name="Tanaka M."/>
            <person name="Abida H."/>
            <person name="Marechal E."/>
            <person name="Bowler C."/>
            <person name="Muto M."/>
            <person name="Sunaga Y."/>
            <person name="Tanaka M."/>
            <person name="Yoshino T."/>
            <person name="Taniguchi T."/>
            <person name="Fukuda Y."/>
            <person name="Nemoto M."/>
            <person name="Matsumoto M."/>
            <person name="Wong P.S."/>
            <person name="Aburatani S."/>
            <person name="Fujibuchi W."/>
        </authorList>
    </citation>
    <scope>NUCLEOTIDE SEQUENCE [LARGE SCALE GENOMIC DNA]</scope>
    <source>
        <strain evidence="2 3">JPCC DA0580</strain>
    </source>
</reference>
<organism evidence="2 3">
    <name type="scientific">Fistulifera solaris</name>
    <name type="common">Oleaginous diatom</name>
    <dbReference type="NCBI Taxonomy" id="1519565"/>
    <lineage>
        <taxon>Eukaryota</taxon>
        <taxon>Sar</taxon>
        <taxon>Stramenopiles</taxon>
        <taxon>Ochrophyta</taxon>
        <taxon>Bacillariophyta</taxon>
        <taxon>Bacillariophyceae</taxon>
        <taxon>Bacillariophycidae</taxon>
        <taxon>Naviculales</taxon>
        <taxon>Naviculaceae</taxon>
        <taxon>Fistulifera</taxon>
    </lineage>
</organism>
<dbReference type="PANTHER" id="PTHR11786">
    <property type="entry name" value="N-HYDROXYARYLAMINE O-ACETYLTRANSFERASE"/>
    <property type="match status" value="1"/>
</dbReference>
<dbReference type="InParanoid" id="A0A1Z5J661"/>
<dbReference type="InterPro" id="IPR053710">
    <property type="entry name" value="Arylamine_NAT_domain_sf"/>
</dbReference>
<dbReference type="AlphaFoldDB" id="A0A1Z5J661"/>
<comment type="caution">
    <text evidence="2">The sequence shown here is derived from an EMBL/GenBank/DDBJ whole genome shotgun (WGS) entry which is preliminary data.</text>
</comment>
<keyword evidence="3" id="KW-1185">Reference proteome</keyword>
<dbReference type="PANTHER" id="PTHR11786:SF0">
    <property type="entry name" value="ARYLAMINE N-ACETYLTRANSFERASE 4-RELATED"/>
    <property type="match status" value="1"/>
</dbReference>
<dbReference type="GO" id="GO:0004060">
    <property type="term" value="F:arylamine N-acetyltransferase activity"/>
    <property type="evidence" value="ECO:0007669"/>
    <property type="project" value="UniProtKB-EC"/>
</dbReference>
<dbReference type="EC" id="2.3.1.5" evidence="2"/>
<keyword evidence="2" id="KW-0808">Transferase</keyword>
<dbReference type="SUPFAM" id="SSF54001">
    <property type="entry name" value="Cysteine proteinases"/>
    <property type="match status" value="1"/>
</dbReference>
<name>A0A1Z5J661_FISSO</name>
<gene>
    <name evidence="2" type="ORF">FisN_6Lh207</name>
</gene>